<dbReference type="PRINTS" id="PR00463">
    <property type="entry name" value="EP450I"/>
</dbReference>
<feature type="compositionally biased region" description="Basic and acidic residues" evidence="5">
    <location>
        <begin position="264"/>
        <end position="276"/>
    </location>
</feature>
<dbReference type="eggNOG" id="KOG0158">
    <property type="taxonomic scope" value="Eukaryota"/>
</dbReference>
<feature type="transmembrane region" description="Helical" evidence="6">
    <location>
        <begin position="13"/>
        <end position="31"/>
    </location>
</feature>
<dbReference type="GO" id="GO:0005506">
    <property type="term" value="F:iron ion binding"/>
    <property type="evidence" value="ECO:0007669"/>
    <property type="project" value="InterPro"/>
</dbReference>
<evidence type="ECO:0008006" key="9">
    <source>
        <dbReference type="Google" id="ProtNLM"/>
    </source>
</evidence>
<sequence length="552" mass="61650">MEIGAVLGATAEYAITLVAMAIGFLAVAYLYEPYWKVRHVPGPVPLPLIGHLHLLAMHGLDVFSVLARKYGPVFRQPLVMVADAELCKEVGVKKFKSMPNRSIPSPITNSPVHQKGLFFTRGSRWTAMRNIILSIYQPSHLASLIPAMESCIERAAENLDGKEEIDFSRLSLSFTTDVIGQAAFGTDFGMSKKTASSDDDTDKITADTGVEAKSSSEFIRMHVHATTSLKMDMSGSLSIIIDQLVPFLHEPFRQVLKRISADSGPRDRPCEPHTRETVGQNRRRMGGGNGARHCNHAVAQGLPVRRAHGEGVEQIFEGAAHSGLHQRAHLRAPPRRVSHDGVHSLHGALPRRQAPTIDGFGPRDRVPMAEDLQTKFPYLDQAFMPFSNVFTLREIVEQDFLTAHCPFSLVVKESMRLYPSSPLIAREADERIEIGGYALRKGTWVWMAPGVLAKDPTNFPEPEVFRPEHFDPNGEEEKRRHPYALFPFGIGPRVCIGQKFAIQEIRLAAIRFYRHYVFRHSPSMESPPAFVFSIVSNFKNGVKLQVIRRRNA</sequence>
<protein>
    <recommendedName>
        <fullName evidence="9">Thromboxane-A synthase</fullName>
    </recommendedName>
</protein>
<dbReference type="EnsemblPlants" id="LPERR01G23960.1">
    <property type="protein sequence ID" value="LPERR01G23960.1"/>
    <property type="gene ID" value="LPERR01G23960"/>
</dbReference>
<keyword evidence="2 6" id="KW-1133">Transmembrane helix</keyword>
<keyword evidence="3 4" id="KW-0349">Heme</keyword>
<dbReference type="GO" id="GO:0004497">
    <property type="term" value="F:monooxygenase activity"/>
    <property type="evidence" value="ECO:0007669"/>
    <property type="project" value="UniProtKB-KW"/>
</dbReference>
<organism evidence="7 8">
    <name type="scientific">Leersia perrieri</name>
    <dbReference type="NCBI Taxonomy" id="77586"/>
    <lineage>
        <taxon>Eukaryota</taxon>
        <taxon>Viridiplantae</taxon>
        <taxon>Streptophyta</taxon>
        <taxon>Embryophyta</taxon>
        <taxon>Tracheophyta</taxon>
        <taxon>Spermatophyta</taxon>
        <taxon>Magnoliopsida</taxon>
        <taxon>Liliopsida</taxon>
        <taxon>Poales</taxon>
        <taxon>Poaceae</taxon>
        <taxon>BOP clade</taxon>
        <taxon>Oryzoideae</taxon>
        <taxon>Oryzeae</taxon>
        <taxon>Oryzinae</taxon>
        <taxon>Leersia</taxon>
    </lineage>
</organism>
<reference evidence="7" key="3">
    <citation type="submission" date="2015-04" db="UniProtKB">
        <authorList>
            <consortium name="EnsemblPlants"/>
        </authorList>
    </citation>
    <scope>IDENTIFICATION</scope>
</reference>
<dbReference type="PRINTS" id="PR00385">
    <property type="entry name" value="P450"/>
</dbReference>
<keyword evidence="6" id="KW-0472">Membrane</keyword>
<evidence type="ECO:0000256" key="6">
    <source>
        <dbReference type="SAM" id="Phobius"/>
    </source>
</evidence>
<dbReference type="GO" id="GO:0020037">
    <property type="term" value="F:heme binding"/>
    <property type="evidence" value="ECO:0007669"/>
    <property type="project" value="InterPro"/>
</dbReference>
<dbReference type="InterPro" id="IPR017972">
    <property type="entry name" value="Cyt_P450_CS"/>
</dbReference>
<feature type="binding site" description="axial binding residue" evidence="3">
    <location>
        <position position="495"/>
    </location>
    <ligand>
        <name>heme</name>
        <dbReference type="ChEBI" id="CHEBI:30413"/>
    </ligand>
    <ligandPart>
        <name>Fe</name>
        <dbReference type="ChEBI" id="CHEBI:18248"/>
    </ligandPart>
</feature>
<dbReference type="HOGENOM" id="CLU_001570_5_9_1"/>
<evidence type="ECO:0000256" key="3">
    <source>
        <dbReference type="PIRSR" id="PIRSR602401-1"/>
    </source>
</evidence>
<feature type="region of interest" description="Disordered" evidence="5">
    <location>
        <begin position="262"/>
        <end position="288"/>
    </location>
</feature>
<keyword evidence="8" id="KW-1185">Reference proteome</keyword>
<keyword evidence="3 4" id="KW-0408">Iron</keyword>
<dbReference type="Gene3D" id="1.10.630.10">
    <property type="entry name" value="Cytochrome P450"/>
    <property type="match status" value="2"/>
</dbReference>
<dbReference type="Pfam" id="PF00067">
    <property type="entry name" value="p450"/>
    <property type="match status" value="2"/>
</dbReference>
<dbReference type="PANTHER" id="PTHR24301">
    <property type="entry name" value="THROMBOXANE-A SYNTHASE"/>
    <property type="match status" value="1"/>
</dbReference>
<evidence type="ECO:0000256" key="1">
    <source>
        <dbReference type="ARBA" id="ARBA00022692"/>
    </source>
</evidence>
<comment type="similarity">
    <text evidence="4">Belongs to the cytochrome P450 family.</text>
</comment>
<evidence type="ECO:0000256" key="4">
    <source>
        <dbReference type="RuleBase" id="RU000461"/>
    </source>
</evidence>
<keyword evidence="3 4" id="KW-0479">Metal-binding</keyword>
<dbReference type="InterPro" id="IPR036396">
    <property type="entry name" value="Cyt_P450_sf"/>
</dbReference>
<dbReference type="GO" id="GO:0016705">
    <property type="term" value="F:oxidoreductase activity, acting on paired donors, with incorporation or reduction of molecular oxygen"/>
    <property type="evidence" value="ECO:0007669"/>
    <property type="project" value="InterPro"/>
</dbReference>
<dbReference type="PANTHER" id="PTHR24301:SF2">
    <property type="entry name" value="THROMBOXANE-A SYNTHASE"/>
    <property type="match status" value="1"/>
</dbReference>
<proteinExistence type="inferred from homology"/>
<dbReference type="PROSITE" id="PS00086">
    <property type="entry name" value="CYTOCHROME_P450"/>
    <property type="match status" value="1"/>
</dbReference>
<name>A0A0D9V4M4_9ORYZ</name>
<evidence type="ECO:0000256" key="5">
    <source>
        <dbReference type="SAM" id="MobiDB-lite"/>
    </source>
</evidence>
<dbReference type="InterPro" id="IPR001128">
    <property type="entry name" value="Cyt_P450"/>
</dbReference>
<dbReference type="SUPFAM" id="SSF48264">
    <property type="entry name" value="Cytochrome P450"/>
    <property type="match status" value="2"/>
</dbReference>
<evidence type="ECO:0000256" key="2">
    <source>
        <dbReference type="ARBA" id="ARBA00022989"/>
    </source>
</evidence>
<dbReference type="InterPro" id="IPR002401">
    <property type="entry name" value="Cyt_P450_E_grp-I"/>
</dbReference>
<dbReference type="AlphaFoldDB" id="A0A0D9V4M4"/>
<dbReference type="Proteomes" id="UP000032180">
    <property type="component" value="Chromosome 1"/>
</dbReference>
<reference evidence="7 8" key="1">
    <citation type="submission" date="2012-08" db="EMBL/GenBank/DDBJ databases">
        <title>Oryza genome evolution.</title>
        <authorList>
            <person name="Wing R.A."/>
        </authorList>
    </citation>
    <scope>NUCLEOTIDE SEQUENCE</scope>
</reference>
<dbReference type="Gramene" id="LPERR01G23960.1">
    <property type="protein sequence ID" value="LPERR01G23960.1"/>
    <property type="gene ID" value="LPERR01G23960"/>
</dbReference>
<accession>A0A0D9V4M4</accession>
<keyword evidence="4" id="KW-0503">Monooxygenase</keyword>
<dbReference type="STRING" id="77586.A0A0D9V4M4"/>
<comment type="cofactor">
    <cofactor evidence="3">
        <name>heme</name>
        <dbReference type="ChEBI" id="CHEBI:30413"/>
    </cofactor>
</comment>
<keyword evidence="4" id="KW-0560">Oxidoreductase</keyword>
<reference evidence="8" key="2">
    <citation type="submission" date="2013-12" db="EMBL/GenBank/DDBJ databases">
        <authorList>
            <person name="Yu Y."/>
            <person name="Lee S."/>
            <person name="de Baynast K."/>
            <person name="Wissotski M."/>
            <person name="Liu L."/>
            <person name="Talag J."/>
            <person name="Goicoechea J."/>
            <person name="Angelova A."/>
            <person name="Jetty R."/>
            <person name="Kudrna D."/>
            <person name="Golser W."/>
            <person name="Rivera L."/>
            <person name="Zhang J."/>
            <person name="Wing R."/>
        </authorList>
    </citation>
    <scope>NUCLEOTIDE SEQUENCE</scope>
</reference>
<keyword evidence="1 6" id="KW-0812">Transmembrane</keyword>
<evidence type="ECO:0000313" key="7">
    <source>
        <dbReference type="EnsemblPlants" id="LPERR01G23960.1"/>
    </source>
</evidence>
<evidence type="ECO:0000313" key="8">
    <source>
        <dbReference type="Proteomes" id="UP000032180"/>
    </source>
</evidence>